<dbReference type="InterPro" id="IPR001356">
    <property type="entry name" value="HD"/>
</dbReference>
<comment type="similarity">
    <text evidence="7 10">Belongs to the HD-ZIP homeobox family. Class I subfamily.</text>
</comment>
<dbReference type="InterPro" id="IPR017970">
    <property type="entry name" value="Homeobox_CS"/>
</dbReference>
<dbReference type="Pfam" id="PF00046">
    <property type="entry name" value="Homeodomain"/>
    <property type="match status" value="1"/>
</dbReference>
<proteinExistence type="inferred from homology"/>
<accession>A0A5B6ZLQ3</accession>
<evidence type="ECO:0000256" key="5">
    <source>
        <dbReference type="ARBA" id="ARBA00023163"/>
    </source>
</evidence>
<dbReference type="Pfam" id="PF02183">
    <property type="entry name" value="HALZ"/>
    <property type="match status" value="1"/>
</dbReference>
<evidence type="ECO:0000259" key="13">
    <source>
        <dbReference type="PROSITE" id="PS50071"/>
    </source>
</evidence>
<dbReference type="EMBL" id="GHES01014730">
    <property type="protein sequence ID" value="MPA45289.1"/>
    <property type="molecule type" value="Transcribed_RNA"/>
</dbReference>
<dbReference type="InterPro" id="IPR045224">
    <property type="entry name" value="HDZip_class_I_plant"/>
</dbReference>
<protein>
    <recommendedName>
        <fullName evidence="10">Homeobox-leucine zipper protein</fullName>
    </recommendedName>
    <alternativeName>
        <fullName evidence="10">HD-ZIP protein</fullName>
    </alternativeName>
    <alternativeName>
        <fullName evidence="10">Homeodomain transcription factor</fullName>
    </alternativeName>
</protein>
<dbReference type="EMBL" id="GHES01014731">
    <property type="protein sequence ID" value="MPA45290.1"/>
    <property type="molecule type" value="Transcribed_RNA"/>
</dbReference>
<dbReference type="PANTHER" id="PTHR24326">
    <property type="entry name" value="HOMEOBOX-LEUCINE ZIPPER PROTEIN"/>
    <property type="match status" value="1"/>
</dbReference>
<keyword evidence="5 10" id="KW-0804">Transcription</keyword>
<organism evidence="16">
    <name type="scientific">Davidia involucrata</name>
    <name type="common">Dove tree</name>
    <dbReference type="NCBI Taxonomy" id="16924"/>
    <lineage>
        <taxon>Eukaryota</taxon>
        <taxon>Viridiplantae</taxon>
        <taxon>Streptophyta</taxon>
        <taxon>Embryophyta</taxon>
        <taxon>Tracheophyta</taxon>
        <taxon>Spermatophyta</taxon>
        <taxon>Magnoliopsida</taxon>
        <taxon>eudicotyledons</taxon>
        <taxon>Gunneridae</taxon>
        <taxon>Pentapetalae</taxon>
        <taxon>asterids</taxon>
        <taxon>Cornales</taxon>
        <taxon>Nyssaceae</taxon>
        <taxon>Davidia</taxon>
    </lineage>
</organism>
<dbReference type="CDD" id="cd00086">
    <property type="entry name" value="homeodomain"/>
    <property type="match status" value="1"/>
</dbReference>
<dbReference type="AlphaFoldDB" id="A0A5B6ZLQ3"/>
<keyword evidence="6 8" id="KW-0539">Nucleus</keyword>
<evidence type="ECO:0000256" key="10">
    <source>
        <dbReference type="RuleBase" id="RU369038"/>
    </source>
</evidence>
<dbReference type="SUPFAM" id="SSF46689">
    <property type="entry name" value="Homeodomain-like"/>
    <property type="match status" value="1"/>
</dbReference>
<dbReference type="PRINTS" id="PR00031">
    <property type="entry name" value="HTHREPRESSR"/>
</dbReference>
<feature type="region of interest" description="Disordered" evidence="12">
    <location>
        <begin position="197"/>
        <end position="223"/>
    </location>
</feature>
<evidence type="ECO:0000256" key="2">
    <source>
        <dbReference type="ARBA" id="ARBA00023015"/>
    </source>
</evidence>
<feature type="compositionally biased region" description="Basic and acidic residues" evidence="12">
    <location>
        <begin position="197"/>
        <end position="209"/>
    </location>
</feature>
<dbReference type="EMBL" id="GHES01014728">
    <property type="protein sequence ID" value="MPA45287.1"/>
    <property type="molecule type" value="Transcribed_RNA"/>
</dbReference>
<evidence type="ECO:0000256" key="1">
    <source>
        <dbReference type="ARBA" id="ARBA00004123"/>
    </source>
</evidence>
<dbReference type="PANTHER" id="PTHR24326:SF606">
    <property type="entry name" value="HOMEOBOX-LEUCINE ZIPPER PROTEIN ATHB-54"/>
    <property type="match status" value="1"/>
</dbReference>
<keyword evidence="2 10" id="KW-0805">Transcription regulation</keyword>
<dbReference type="PROSITE" id="PS00027">
    <property type="entry name" value="HOMEOBOX_1"/>
    <property type="match status" value="1"/>
</dbReference>
<dbReference type="SMART" id="SM00389">
    <property type="entry name" value="HOX"/>
    <property type="match status" value="1"/>
</dbReference>
<dbReference type="Gene3D" id="1.10.10.60">
    <property type="entry name" value="Homeodomain-like"/>
    <property type="match status" value="1"/>
</dbReference>
<dbReference type="FunFam" id="1.10.10.60:FF:000159">
    <property type="entry name" value="Homeobox-leucine zipper protein HAT5"/>
    <property type="match status" value="1"/>
</dbReference>
<dbReference type="GO" id="GO:0042802">
    <property type="term" value="F:identical protein binding"/>
    <property type="evidence" value="ECO:0007669"/>
    <property type="project" value="UniProtKB-ARBA"/>
</dbReference>
<evidence type="ECO:0000256" key="4">
    <source>
        <dbReference type="ARBA" id="ARBA00023155"/>
    </source>
</evidence>
<evidence type="ECO:0000256" key="3">
    <source>
        <dbReference type="ARBA" id="ARBA00023125"/>
    </source>
</evidence>
<dbReference type="InterPro" id="IPR003106">
    <property type="entry name" value="Leu_zip_homeo"/>
</dbReference>
<dbReference type="GO" id="GO:0005634">
    <property type="term" value="C:nucleus"/>
    <property type="evidence" value="ECO:0007669"/>
    <property type="project" value="UniProtKB-SubCell"/>
</dbReference>
<feature type="DNA-binding region" description="Homeobox" evidence="8">
    <location>
        <begin position="90"/>
        <end position="149"/>
    </location>
</feature>
<reference evidence="16" key="1">
    <citation type="submission" date="2019-08" db="EMBL/GenBank/DDBJ databases">
        <title>Reference gene set and small RNA set construction with multiple tissues from Davidia involucrata Baill.</title>
        <authorList>
            <person name="Yang H."/>
            <person name="Zhou C."/>
            <person name="Li G."/>
            <person name="Wang J."/>
            <person name="Gao P."/>
            <person name="Wang M."/>
            <person name="Wang R."/>
            <person name="Zhao Y."/>
        </authorList>
    </citation>
    <scope>NUCLEOTIDE SEQUENCE</scope>
    <source>
        <tissue evidence="16">Mixed with DoveR01_LX</tissue>
    </source>
</reference>
<feature type="region of interest" description="Disordered" evidence="12">
    <location>
        <begin position="244"/>
        <end position="264"/>
    </location>
</feature>
<keyword evidence="11" id="KW-0175">Coiled coil</keyword>
<evidence type="ECO:0000313" key="16">
    <source>
        <dbReference type="EMBL" id="MPA45290.1"/>
    </source>
</evidence>
<dbReference type="InterPro" id="IPR000047">
    <property type="entry name" value="HTH_motif"/>
</dbReference>
<dbReference type="GO" id="GO:0045893">
    <property type="term" value="P:positive regulation of DNA-templated transcription"/>
    <property type="evidence" value="ECO:0007669"/>
    <property type="project" value="TreeGrafter"/>
</dbReference>
<name>A0A5B6ZLQ3_DAVIN</name>
<evidence type="ECO:0000256" key="11">
    <source>
        <dbReference type="SAM" id="Coils"/>
    </source>
</evidence>
<evidence type="ECO:0000313" key="14">
    <source>
        <dbReference type="EMBL" id="MPA45287.1"/>
    </source>
</evidence>
<evidence type="ECO:0000256" key="8">
    <source>
        <dbReference type="PROSITE-ProRule" id="PRU00108"/>
    </source>
</evidence>
<sequence length="330" mass="37324">MAGRRGVYGGGSGGSNMNTVLLQNQRLPCSSSEPLDSLFISGSSPSFLGSRSMVSFEYVNKGNSRSDRSFFHSFEQEENGDEDLEEYFHQPEKKRRLTGDQVQFLERSFEVENKLEPDRKTQLAKDLGLQPRQVAIWFQNRRARWKTKQLEKDYDALQASYDSLKTDYDNLLKEKEKLKAEVLCLTDKLLLEEKGRGNSDLSETNKECRTLPQETGADSVSEGEVSKVMVVPCKQEDLSSVKSDVFDSESPHYTDGGHSSLLEPSDSSYVFEAEQSDLSQDEEDNLSKSLLPPLSYGFPKIEDADYSDPPANFCYFGFPVEDQAFGFWSY</sequence>
<dbReference type="PROSITE" id="PS50071">
    <property type="entry name" value="HOMEOBOX_2"/>
    <property type="match status" value="1"/>
</dbReference>
<gene>
    <name evidence="14" type="ORF">Din_014728</name>
    <name evidence="15" type="ORF">Din_014730</name>
    <name evidence="16" type="ORF">Din_014731</name>
</gene>
<evidence type="ECO:0000256" key="9">
    <source>
        <dbReference type="RuleBase" id="RU000682"/>
    </source>
</evidence>
<dbReference type="InterPro" id="IPR009057">
    <property type="entry name" value="Homeodomain-like_sf"/>
</dbReference>
<evidence type="ECO:0000256" key="12">
    <source>
        <dbReference type="SAM" id="MobiDB-lite"/>
    </source>
</evidence>
<comment type="subcellular location">
    <subcellularLocation>
        <location evidence="1 8 9">Nucleus</location>
    </subcellularLocation>
</comment>
<feature type="domain" description="Homeobox" evidence="13">
    <location>
        <begin position="88"/>
        <end position="148"/>
    </location>
</feature>
<dbReference type="GO" id="GO:0000981">
    <property type="term" value="F:DNA-binding transcription factor activity, RNA polymerase II-specific"/>
    <property type="evidence" value="ECO:0007669"/>
    <property type="project" value="UniProtKB-UniRule"/>
</dbReference>
<keyword evidence="4 8" id="KW-0371">Homeobox</keyword>
<feature type="coiled-coil region" evidence="11">
    <location>
        <begin position="147"/>
        <end position="188"/>
    </location>
</feature>
<evidence type="ECO:0000256" key="6">
    <source>
        <dbReference type="ARBA" id="ARBA00023242"/>
    </source>
</evidence>
<comment type="function">
    <text evidence="10">Transcription factor.</text>
</comment>
<evidence type="ECO:0000313" key="15">
    <source>
        <dbReference type="EMBL" id="MPA45289.1"/>
    </source>
</evidence>
<keyword evidence="3 8" id="KW-0238">DNA-binding</keyword>
<evidence type="ECO:0000256" key="7">
    <source>
        <dbReference type="ARBA" id="ARBA00025748"/>
    </source>
</evidence>
<dbReference type="GO" id="GO:0043565">
    <property type="term" value="F:sequence-specific DNA binding"/>
    <property type="evidence" value="ECO:0007669"/>
    <property type="project" value="InterPro"/>
</dbReference>